<organism evidence="4 5">
    <name type="scientific">Rhodococcus tukisamuensis</name>
    <dbReference type="NCBI Taxonomy" id="168276"/>
    <lineage>
        <taxon>Bacteria</taxon>
        <taxon>Bacillati</taxon>
        <taxon>Actinomycetota</taxon>
        <taxon>Actinomycetes</taxon>
        <taxon>Mycobacteriales</taxon>
        <taxon>Nocardiaceae</taxon>
        <taxon>Rhodococcus</taxon>
    </lineage>
</organism>
<evidence type="ECO:0000259" key="3">
    <source>
        <dbReference type="PROSITE" id="PS50043"/>
    </source>
</evidence>
<accession>A0A1G6SX96</accession>
<dbReference type="SUPFAM" id="SSF52540">
    <property type="entry name" value="P-loop containing nucleoside triphosphate hydrolases"/>
    <property type="match status" value="1"/>
</dbReference>
<evidence type="ECO:0000313" key="4">
    <source>
        <dbReference type="EMBL" id="SDD21482.1"/>
    </source>
</evidence>
<dbReference type="Gene3D" id="1.10.10.10">
    <property type="entry name" value="Winged helix-like DNA-binding domain superfamily/Winged helix DNA-binding domain"/>
    <property type="match status" value="1"/>
</dbReference>
<protein>
    <submittedName>
        <fullName evidence="4">Regulatory protein, luxR family</fullName>
    </submittedName>
</protein>
<dbReference type="GO" id="GO:0006355">
    <property type="term" value="P:regulation of DNA-templated transcription"/>
    <property type="evidence" value="ECO:0007669"/>
    <property type="project" value="InterPro"/>
</dbReference>
<dbReference type="STRING" id="168276.SAMN05444580_103311"/>
<dbReference type="Gene3D" id="3.40.50.300">
    <property type="entry name" value="P-loop containing nucleotide triphosphate hydrolases"/>
    <property type="match status" value="1"/>
</dbReference>
<dbReference type="InterPro" id="IPR016032">
    <property type="entry name" value="Sig_transdc_resp-reg_C-effctor"/>
</dbReference>
<dbReference type="RefSeq" id="WP_072846818.1">
    <property type="nucleotide sequence ID" value="NZ_FNAB01000003.1"/>
</dbReference>
<dbReference type="Proteomes" id="UP000199417">
    <property type="component" value="Unassembled WGS sequence"/>
</dbReference>
<dbReference type="PROSITE" id="PS00622">
    <property type="entry name" value="HTH_LUXR_1"/>
    <property type="match status" value="1"/>
</dbReference>
<dbReference type="GO" id="GO:0005737">
    <property type="term" value="C:cytoplasm"/>
    <property type="evidence" value="ECO:0007669"/>
    <property type="project" value="TreeGrafter"/>
</dbReference>
<dbReference type="AlphaFoldDB" id="A0A1G6SX96"/>
<dbReference type="PANTHER" id="PTHR16305:SF35">
    <property type="entry name" value="TRANSCRIPTIONAL ACTIVATOR DOMAIN"/>
    <property type="match status" value="1"/>
</dbReference>
<dbReference type="SMART" id="SM00382">
    <property type="entry name" value="AAA"/>
    <property type="match status" value="1"/>
</dbReference>
<dbReference type="GO" id="GO:0003677">
    <property type="term" value="F:DNA binding"/>
    <property type="evidence" value="ECO:0007669"/>
    <property type="project" value="InterPro"/>
</dbReference>
<dbReference type="InterPro" id="IPR000792">
    <property type="entry name" value="Tscrpt_reg_LuxR_C"/>
</dbReference>
<dbReference type="SUPFAM" id="SSF46894">
    <property type="entry name" value="C-terminal effector domain of the bipartite response regulators"/>
    <property type="match status" value="1"/>
</dbReference>
<evidence type="ECO:0000313" key="5">
    <source>
        <dbReference type="Proteomes" id="UP000199417"/>
    </source>
</evidence>
<dbReference type="InterPro" id="IPR036388">
    <property type="entry name" value="WH-like_DNA-bd_sf"/>
</dbReference>
<dbReference type="GO" id="GO:0004016">
    <property type="term" value="F:adenylate cyclase activity"/>
    <property type="evidence" value="ECO:0007669"/>
    <property type="project" value="TreeGrafter"/>
</dbReference>
<dbReference type="InterPro" id="IPR041664">
    <property type="entry name" value="AAA_16"/>
</dbReference>
<keyword evidence="5" id="KW-1185">Reference proteome</keyword>
<sequence length="872" mass="91906">MRGVWPLTGRTEELRFVNGAISGTGNHRGVAVVGPAGVGKSRLAREALDSAAARGCVVRWAAATASARSLPLGAFAEWTGDPGTDQLQLVRGVIGALTDRSGETEVVVGVDDAHLLDDLSAFVLHQLVLRGDAKVIVTIRCGEPVPDAIRSLLEGGLLDRLELQPLSQKESTALVCAALGGPLDPSDMRRLWKLTRGNVLYLRNVVEQELSGGRFTELGGLWTWTGEPVSSPGLIELIEARMGVLPPPIADVVDVLAVGEPLDTSLLARITDPAAIEEADARGLIAIERPGTGRELQARVAHPLYGEVRRARAASMRLRRLRGKVARALADVGGEEMRVTVRRAALSLDSDLPADPELYTTAANGAIWRADLVLADRLAAAAIAAGGPVEASYIRAHALSWLSRGAEADAVLAQIPTAGFSDREISRVAFLRAINMFYALRRPEDAKSLIDIAEASSPPDGRAPLTAFRAVYWAAVGHPLKAIELIRTLEVTRLPDVVEAVTRWAMVVALGDAGRTEEAEAAAEEGNALVARSFEAAQMRFVLTDAHVGALSLAGRIAAAEDAARHLQQLSVDLPGAAHILGTAIAGRAALEAGRIPTALPLLDLSVKALFASGETNGFGYRYQLARTQALAISGDRVAAAQALVELEAHRHPSWAYLEPERLLAGAWVSAAHGAATEAIAHARNASEIARTNGQSAREVQCLQVATQFGDRTTAARLTRLAAVLDGPRVQAASAFAAALTADDGAALHAASVRFEEMGDLVAAADAAAHAAIAYRNQDLHGSAITAASRADRIAQECGDPTTPALREAMQPGPLTSREREIVSLVGLGLSNRDIAERLTLSVRTVEGHVYRAASKTGACNREELGATLIGD</sequence>
<keyword evidence="1" id="KW-0547">Nucleotide-binding</keyword>
<dbReference type="PANTHER" id="PTHR16305">
    <property type="entry name" value="TESTICULAR SOLUBLE ADENYLYL CYCLASE"/>
    <property type="match status" value="1"/>
</dbReference>
<dbReference type="EMBL" id="FNAB01000003">
    <property type="protein sequence ID" value="SDD21482.1"/>
    <property type="molecule type" value="Genomic_DNA"/>
</dbReference>
<dbReference type="Pfam" id="PF13191">
    <property type="entry name" value="AAA_16"/>
    <property type="match status" value="1"/>
</dbReference>
<feature type="domain" description="HTH luxR-type" evidence="3">
    <location>
        <begin position="808"/>
        <end position="872"/>
    </location>
</feature>
<dbReference type="PROSITE" id="PS50043">
    <property type="entry name" value="HTH_LUXR_2"/>
    <property type="match status" value="1"/>
</dbReference>
<dbReference type="InterPro" id="IPR003593">
    <property type="entry name" value="AAA+_ATPase"/>
</dbReference>
<dbReference type="CDD" id="cd06170">
    <property type="entry name" value="LuxR_C_like"/>
    <property type="match status" value="1"/>
</dbReference>
<dbReference type="SMART" id="SM00421">
    <property type="entry name" value="HTH_LUXR"/>
    <property type="match status" value="1"/>
</dbReference>
<dbReference type="GO" id="GO:0005524">
    <property type="term" value="F:ATP binding"/>
    <property type="evidence" value="ECO:0007669"/>
    <property type="project" value="UniProtKB-KW"/>
</dbReference>
<gene>
    <name evidence="4" type="ORF">SAMN05444580_103311</name>
</gene>
<dbReference type="Pfam" id="PF00196">
    <property type="entry name" value="GerE"/>
    <property type="match status" value="1"/>
</dbReference>
<evidence type="ECO:0000256" key="1">
    <source>
        <dbReference type="ARBA" id="ARBA00022741"/>
    </source>
</evidence>
<proteinExistence type="predicted"/>
<evidence type="ECO:0000256" key="2">
    <source>
        <dbReference type="ARBA" id="ARBA00022840"/>
    </source>
</evidence>
<name>A0A1G6SX96_9NOCA</name>
<reference evidence="4 5" key="1">
    <citation type="submission" date="2016-10" db="EMBL/GenBank/DDBJ databases">
        <authorList>
            <person name="de Groot N.N."/>
        </authorList>
    </citation>
    <scope>NUCLEOTIDE SEQUENCE [LARGE SCALE GENOMIC DNA]</scope>
    <source>
        <strain evidence="4 5">JCM 11308</strain>
    </source>
</reference>
<dbReference type="InterPro" id="IPR027417">
    <property type="entry name" value="P-loop_NTPase"/>
</dbReference>
<keyword evidence="2" id="KW-0067">ATP-binding</keyword>
<dbReference type="PRINTS" id="PR00038">
    <property type="entry name" value="HTHLUXR"/>
</dbReference>